<protein>
    <recommendedName>
        <fullName evidence="3">FecR protein domain-containing protein</fullName>
    </recommendedName>
</protein>
<feature type="compositionally biased region" description="Low complexity" evidence="1">
    <location>
        <begin position="230"/>
        <end position="240"/>
    </location>
</feature>
<evidence type="ECO:0000313" key="5">
    <source>
        <dbReference type="Proteomes" id="UP000064967"/>
    </source>
</evidence>
<organism evidence="4 5">
    <name type="scientific">Labilithrix luteola</name>
    <dbReference type="NCBI Taxonomy" id="1391654"/>
    <lineage>
        <taxon>Bacteria</taxon>
        <taxon>Pseudomonadati</taxon>
        <taxon>Myxococcota</taxon>
        <taxon>Polyangia</taxon>
        <taxon>Polyangiales</taxon>
        <taxon>Labilitrichaceae</taxon>
        <taxon>Labilithrix</taxon>
    </lineage>
</organism>
<evidence type="ECO:0000256" key="1">
    <source>
        <dbReference type="SAM" id="MobiDB-lite"/>
    </source>
</evidence>
<dbReference type="Proteomes" id="UP000064967">
    <property type="component" value="Chromosome"/>
</dbReference>
<feature type="domain" description="FecR protein" evidence="3">
    <location>
        <begin position="89"/>
        <end position="169"/>
    </location>
</feature>
<dbReference type="InterPro" id="IPR006860">
    <property type="entry name" value="FecR"/>
</dbReference>
<evidence type="ECO:0000313" key="4">
    <source>
        <dbReference type="EMBL" id="AKU99351.1"/>
    </source>
</evidence>
<dbReference type="InterPro" id="IPR012373">
    <property type="entry name" value="Ferrdict_sens_TM"/>
</dbReference>
<dbReference type="RefSeq" id="WP_146650780.1">
    <property type="nucleotide sequence ID" value="NZ_CP012333.1"/>
</dbReference>
<dbReference type="PANTHER" id="PTHR30273">
    <property type="entry name" value="PERIPLASMIC SIGNAL SENSOR AND SIGMA FACTOR ACTIVATOR FECR-RELATED"/>
    <property type="match status" value="1"/>
</dbReference>
<keyword evidence="2" id="KW-0812">Transmembrane</keyword>
<evidence type="ECO:0000256" key="2">
    <source>
        <dbReference type="SAM" id="Phobius"/>
    </source>
</evidence>
<evidence type="ECO:0000259" key="3">
    <source>
        <dbReference type="Pfam" id="PF04773"/>
    </source>
</evidence>
<keyword evidence="2" id="KW-0472">Membrane</keyword>
<accession>A0A0K1Q146</accession>
<feature type="region of interest" description="Disordered" evidence="1">
    <location>
        <begin position="196"/>
        <end position="240"/>
    </location>
</feature>
<dbReference type="PANTHER" id="PTHR30273:SF2">
    <property type="entry name" value="PROTEIN FECR"/>
    <property type="match status" value="1"/>
</dbReference>
<dbReference type="Gene3D" id="2.60.120.1440">
    <property type="match status" value="1"/>
</dbReference>
<dbReference type="STRING" id="1391654.AKJ09_06015"/>
<dbReference type="AlphaFoldDB" id="A0A0K1Q146"/>
<keyword evidence="2" id="KW-1133">Transmembrane helix</keyword>
<dbReference type="OrthoDB" id="5519868at2"/>
<gene>
    <name evidence="4" type="ORF">AKJ09_06015</name>
</gene>
<feature type="transmembrane region" description="Helical" evidence="2">
    <location>
        <begin position="37"/>
        <end position="55"/>
    </location>
</feature>
<name>A0A0K1Q146_9BACT</name>
<dbReference type="KEGG" id="llu:AKJ09_06015"/>
<reference evidence="4 5" key="1">
    <citation type="submission" date="2015-08" db="EMBL/GenBank/DDBJ databases">
        <authorList>
            <person name="Babu N.S."/>
            <person name="Beckwith C.J."/>
            <person name="Beseler K.G."/>
            <person name="Brison A."/>
            <person name="Carone J.V."/>
            <person name="Caskin T.P."/>
            <person name="Diamond M."/>
            <person name="Durham M.E."/>
            <person name="Foxe J.M."/>
            <person name="Go M."/>
            <person name="Henderson B.A."/>
            <person name="Jones I.B."/>
            <person name="McGettigan J.A."/>
            <person name="Micheletti S.J."/>
            <person name="Nasrallah M.E."/>
            <person name="Ortiz D."/>
            <person name="Piller C.R."/>
            <person name="Privatt S.R."/>
            <person name="Schneider S.L."/>
            <person name="Sharp S."/>
            <person name="Smith T.C."/>
            <person name="Stanton J.D."/>
            <person name="Ullery H.E."/>
            <person name="Wilson R.J."/>
            <person name="Serrano M.G."/>
            <person name="Buck G."/>
            <person name="Lee V."/>
            <person name="Wang Y."/>
            <person name="Carvalho R."/>
            <person name="Voegtly L."/>
            <person name="Shi R."/>
            <person name="Duckworth R."/>
            <person name="Johnson A."/>
            <person name="Loviza R."/>
            <person name="Walstead R."/>
            <person name="Shah Z."/>
            <person name="Kiflezghi M."/>
            <person name="Wade K."/>
            <person name="Ball S.L."/>
            <person name="Bradley K.W."/>
            <person name="Asai D.J."/>
            <person name="Bowman C.A."/>
            <person name="Russell D.A."/>
            <person name="Pope W.H."/>
            <person name="Jacobs-Sera D."/>
            <person name="Hendrix R.W."/>
            <person name="Hatfull G.F."/>
        </authorList>
    </citation>
    <scope>NUCLEOTIDE SEQUENCE [LARGE SCALE GENOMIC DNA]</scope>
    <source>
        <strain evidence="4 5">DSM 27648</strain>
    </source>
</reference>
<keyword evidence="5" id="KW-1185">Reference proteome</keyword>
<dbReference type="Pfam" id="PF04773">
    <property type="entry name" value="FecR"/>
    <property type="match status" value="1"/>
</dbReference>
<proteinExistence type="predicted"/>
<dbReference type="InterPro" id="IPR011990">
    <property type="entry name" value="TPR-like_helical_dom_sf"/>
</dbReference>
<sequence length="382" mass="39790">MTRLADQLTSEVDEAAIDAAWNAIGPKRVRARRLKRARVAAPMVVVLVALLVFGLRSLGHPPAPGPLAMAGGGAMPALFETIAPNVFPLDDGSRLELHEGARVSTKRTDGHRVVLGLERGGATFDIKPGGPRMWVVDAGDVTVRVLGTRFSVVRDASDDVHVVVERGKVLVENPRLAGGSVILVAGQSVDVHAPTASASLEPSVPVEEAGTRAPDGVVTSDELPTPPASARPSAPASTPSGAVATAAVKAAPSSTAVAAASAPVVDPMASADEARHAGRPREAVEILGKLVAQRDPQAALAAFTLGKIHADDLDDPSTAGDWFDRATKLGLPGALQEDASSRVVECYARAARKDDAKAAAIRYRESFPQGRHLERVRAWAAR</sequence>
<dbReference type="GO" id="GO:0016989">
    <property type="term" value="F:sigma factor antagonist activity"/>
    <property type="evidence" value="ECO:0007669"/>
    <property type="project" value="TreeGrafter"/>
</dbReference>
<dbReference type="Gene3D" id="1.25.40.10">
    <property type="entry name" value="Tetratricopeptide repeat domain"/>
    <property type="match status" value="1"/>
</dbReference>
<dbReference type="EMBL" id="CP012333">
    <property type="protein sequence ID" value="AKU99351.1"/>
    <property type="molecule type" value="Genomic_DNA"/>
</dbReference>